<dbReference type="Proteomes" id="UP000018850">
    <property type="component" value="Unassembled WGS sequence"/>
</dbReference>
<name>W2UNW3_9FLAO</name>
<proteinExistence type="predicted"/>
<keyword evidence="2" id="KW-1185">Reference proteome</keyword>
<reference evidence="1 2" key="2">
    <citation type="journal article" date="2016" name="Genome Announc.">
        <title>Draft Genome Sequence of Zhouia amylolytica AD3, Isolated from Tidal Flat Sediment.</title>
        <authorList>
            <person name="Jia B."/>
            <person name="Jin H.M."/>
            <person name="Lee H.J."/>
            <person name="Jeon C.O."/>
        </authorList>
    </citation>
    <scope>NUCLEOTIDE SEQUENCE [LARGE SCALE GENOMIC DNA]</scope>
    <source>
        <strain evidence="1 2">AD3</strain>
    </source>
</reference>
<gene>
    <name evidence="1" type="ORF">P278_19160</name>
</gene>
<reference evidence="2" key="1">
    <citation type="submission" date="2013-11" db="EMBL/GenBank/DDBJ databases">
        <title>Draft genome sequence from a member of Zhouia, isolated tidal flat.</title>
        <authorList>
            <person name="Jin H."/>
            <person name="Jeon C.O."/>
        </authorList>
    </citation>
    <scope>NUCLEOTIDE SEQUENCE [LARGE SCALE GENOMIC DNA]</scope>
    <source>
        <strain evidence="2">AD3</strain>
    </source>
</reference>
<sequence length="39" mass="4391">MNVYFPKSKTPLKAPIQARYMSIEIKKSTLSFQGALCIS</sequence>
<evidence type="ECO:0000313" key="2">
    <source>
        <dbReference type="Proteomes" id="UP000018850"/>
    </source>
</evidence>
<dbReference type="EMBL" id="AYXY01000020">
    <property type="protein sequence ID" value="ETN95161.1"/>
    <property type="molecule type" value="Genomic_DNA"/>
</dbReference>
<organism evidence="1 2">
    <name type="scientific">Zhouia amylolytica AD3</name>
    <dbReference type="NCBI Taxonomy" id="1286632"/>
    <lineage>
        <taxon>Bacteria</taxon>
        <taxon>Pseudomonadati</taxon>
        <taxon>Bacteroidota</taxon>
        <taxon>Flavobacteriia</taxon>
        <taxon>Flavobacteriales</taxon>
        <taxon>Flavobacteriaceae</taxon>
        <taxon>Zhouia</taxon>
    </lineage>
</organism>
<dbReference type="AlphaFoldDB" id="W2UNW3"/>
<evidence type="ECO:0000313" key="1">
    <source>
        <dbReference type="EMBL" id="ETN95161.1"/>
    </source>
</evidence>
<protein>
    <submittedName>
        <fullName evidence="1">Uncharacterized protein</fullName>
    </submittedName>
</protein>
<accession>W2UNW3</accession>
<comment type="caution">
    <text evidence="1">The sequence shown here is derived from an EMBL/GenBank/DDBJ whole genome shotgun (WGS) entry which is preliminary data.</text>
</comment>